<dbReference type="InParanoid" id="A0A1Y2GX32"/>
<feature type="compositionally biased region" description="Low complexity" evidence="1">
    <location>
        <begin position="416"/>
        <end position="446"/>
    </location>
</feature>
<protein>
    <submittedName>
        <fullName evidence="3">Uncharacterized protein</fullName>
    </submittedName>
</protein>
<gene>
    <name evidence="3" type="ORF">BCR41DRAFT_383938</name>
</gene>
<feature type="compositionally biased region" description="Polar residues" evidence="1">
    <location>
        <begin position="632"/>
        <end position="642"/>
    </location>
</feature>
<reference evidence="3 4" key="1">
    <citation type="submission" date="2016-07" db="EMBL/GenBank/DDBJ databases">
        <title>Pervasive Adenine N6-methylation of Active Genes in Fungi.</title>
        <authorList>
            <consortium name="DOE Joint Genome Institute"/>
            <person name="Mondo S.J."/>
            <person name="Dannebaum R.O."/>
            <person name="Kuo R.C."/>
            <person name="Labutti K."/>
            <person name="Haridas S."/>
            <person name="Kuo A."/>
            <person name="Salamov A."/>
            <person name="Ahrendt S.R."/>
            <person name="Lipzen A."/>
            <person name="Sullivan W."/>
            <person name="Andreopoulos W.B."/>
            <person name="Clum A."/>
            <person name="Lindquist E."/>
            <person name="Daum C."/>
            <person name="Ramamoorthy G.K."/>
            <person name="Gryganskyi A."/>
            <person name="Culley D."/>
            <person name="Magnuson J.K."/>
            <person name="James T.Y."/>
            <person name="O'Malley M.A."/>
            <person name="Stajich J.E."/>
            <person name="Spatafora J.W."/>
            <person name="Visel A."/>
            <person name="Grigoriev I.V."/>
        </authorList>
    </citation>
    <scope>NUCLEOTIDE SEQUENCE [LARGE SCALE GENOMIC DNA]</scope>
    <source>
        <strain evidence="3 4">NRRL 3116</strain>
    </source>
</reference>
<feature type="region of interest" description="Disordered" evidence="1">
    <location>
        <begin position="716"/>
        <end position="755"/>
    </location>
</feature>
<name>A0A1Y2GX32_9FUNG</name>
<feature type="compositionally biased region" description="Low complexity" evidence="1">
    <location>
        <begin position="370"/>
        <end position="380"/>
    </location>
</feature>
<feature type="compositionally biased region" description="Basic residues" evidence="1">
    <location>
        <begin position="583"/>
        <end position="592"/>
    </location>
</feature>
<evidence type="ECO:0000256" key="1">
    <source>
        <dbReference type="SAM" id="MobiDB-lite"/>
    </source>
</evidence>
<feature type="compositionally biased region" description="Low complexity" evidence="1">
    <location>
        <begin position="564"/>
        <end position="581"/>
    </location>
</feature>
<organism evidence="3 4">
    <name type="scientific">Lobosporangium transversale</name>
    <dbReference type="NCBI Taxonomy" id="64571"/>
    <lineage>
        <taxon>Eukaryota</taxon>
        <taxon>Fungi</taxon>
        <taxon>Fungi incertae sedis</taxon>
        <taxon>Mucoromycota</taxon>
        <taxon>Mortierellomycotina</taxon>
        <taxon>Mortierellomycetes</taxon>
        <taxon>Mortierellales</taxon>
        <taxon>Mortierellaceae</taxon>
        <taxon>Lobosporangium</taxon>
    </lineage>
</organism>
<comment type="caution">
    <text evidence="3">The sequence shown here is derived from an EMBL/GenBank/DDBJ whole genome shotgun (WGS) entry which is preliminary data.</text>
</comment>
<dbReference type="GeneID" id="33569360"/>
<evidence type="ECO:0000256" key="2">
    <source>
        <dbReference type="SAM" id="Phobius"/>
    </source>
</evidence>
<evidence type="ECO:0000313" key="4">
    <source>
        <dbReference type="Proteomes" id="UP000193648"/>
    </source>
</evidence>
<evidence type="ECO:0000313" key="3">
    <source>
        <dbReference type="EMBL" id="ORZ26860.1"/>
    </source>
</evidence>
<keyword evidence="2" id="KW-0472">Membrane</keyword>
<feature type="region of interest" description="Disordered" evidence="1">
    <location>
        <begin position="767"/>
        <end position="889"/>
    </location>
</feature>
<dbReference type="RefSeq" id="XP_021884607.1">
    <property type="nucleotide sequence ID" value="XM_022027517.1"/>
</dbReference>
<feature type="compositionally biased region" description="Polar residues" evidence="1">
    <location>
        <begin position="836"/>
        <end position="863"/>
    </location>
</feature>
<feature type="compositionally biased region" description="Low complexity" evidence="1">
    <location>
        <begin position="741"/>
        <end position="755"/>
    </location>
</feature>
<dbReference type="Proteomes" id="UP000193648">
    <property type="component" value="Unassembled WGS sequence"/>
</dbReference>
<feature type="compositionally biased region" description="Polar residues" evidence="1">
    <location>
        <begin position="338"/>
        <end position="363"/>
    </location>
</feature>
<accession>A0A1Y2GX32</accession>
<feature type="compositionally biased region" description="Low complexity" evidence="1">
    <location>
        <begin position="718"/>
        <end position="734"/>
    </location>
</feature>
<sequence length="889" mass="94469">MSTLGSDRKNNAKMIRSGYRSSLFLPSLALAMTWMQTISANIAFNKLADNLIIKPGETVALSWTAAAPDAGTVLDDKPFNLVLRALTGQRYLLQSNVAQTALNLRVQIPANATGGKHSFYCDYQSKIKPVSSRQFDIDAPIITITTVAAAAAIPTDADPTIGSGEAQASSGLSGMMLIGLIAGAAVLLLAVSMLFITRHRRRVSAAKVHDGPSMDDSKEAGLTSKEESLTKSAGAGGPADGDMVSVPLNGAPSRPEHQVSGPINLIPQQMSSPSESPFDGPEVVIPAQGALPRQHQYQPPQMTGPPPQRASSPQNRKSSESDAESIYDPNGPKELKASPSNGSSRYPHNMGPQSKNQAPLTPSNEHEILAMNAAAAAAVATSPVQAHRQVGPNATPRVKDLELEQLGIQQHHYEQQQKMLQRQQQEQQQQQVQQQAPSSPEPSSAAQKPLDSTQLDDKAELEEVEDNAPVYNGYRDTIFGAYAQPQDGDEDDEEGASRIPAVPMLSAVIASPLNSDLIPHQPSSTFTPASTEIVRKKSVKFTGVPRSGPIVLPNQEAAKEHQAQRQLQKQQSQEQLGSQSQAKKAKTPKQKRPVSAAAYTENDDDDFPDDDSDSDFDNNDEDDIKNRLMETEVTSPVSSNAPASRPYVNTTATTPAANVLSPVRSSDEQESSFSSLTNVQKNLFDPSTGLDSPTLAEDSMFGDGFYEDVLAAVEGTVPPLNSLPSPTNSSTSPKSPKPLTPKKGPSSPLSSSSITIPAAATASTYIKPALPPVPQSPPPAPTPASAPAQTVQQQYIPAPEPQQLQQPSYSQYSSYQQQPLNEQTFGAPSPRISPATLANVTAASNSMAPYSASTQQSPALSPQSKDRTPGGAPIQQSEDITSFYGGAIL</sequence>
<dbReference type="EMBL" id="MCFF01000005">
    <property type="protein sequence ID" value="ORZ26860.1"/>
    <property type="molecule type" value="Genomic_DNA"/>
</dbReference>
<feature type="compositionally biased region" description="Basic and acidic residues" evidence="1">
    <location>
        <begin position="207"/>
        <end position="229"/>
    </location>
</feature>
<keyword evidence="2" id="KW-1133">Transmembrane helix</keyword>
<feature type="compositionally biased region" description="Low complexity" evidence="1">
    <location>
        <begin position="801"/>
        <end position="820"/>
    </location>
</feature>
<feature type="compositionally biased region" description="Polar residues" evidence="1">
    <location>
        <begin position="266"/>
        <end position="275"/>
    </location>
</feature>
<feature type="compositionally biased region" description="Acidic residues" evidence="1">
    <location>
        <begin position="601"/>
        <end position="623"/>
    </location>
</feature>
<proteinExistence type="predicted"/>
<feature type="region of interest" description="Disordered" evidence="1">
    <location>
        <begin position="204"/>
        <end position="500"/>
    </location>
</feature>
<feature type="compositionally biased region" description="Low complexity" evidence="1">
    <location>
        <begin position="785"/>
        <end position="794"/>
    </location>
</feature>
<feature type="transmembrane region" description="Helical" evidence="2">
    <location>
        <begin position="175"/>
        <end position="197"/>
    </location>
</feature>
<feature type="region of interest" description="Disordered" evidence="1">
    <location>
        <begin position="539"/>
        <end position="700"/>
    </location>
</feature>
<feature type="compositionally biased region" description="Pro residues" evidence="1">
    <location>
        <begin position="769"/>
        <end position="784"/>
    </location>
</feature>
<dbReference type="OrthoDB" id="2446088at2759"/>
<keyword evidence="4" id="KW-1185">Reference proteome</keyword>
<keyword evidence="2" id="KW-0812">Transmembrane</keyword>
<dbReference type="AlphaFoldDB" id="A0A1Y2GX32"/>